<dbReference type="EMBL" id="CP024785">
    <property type="protein sequence ID" value="AUB36981.1"/>
    <property type="molecule type" value="Genomic_DNA"/>
</dbReference>
<feature type="transmembrane region" description="Helical" evidence="1">
    <location>
        <begin position="80"/>
        <end position="100"/>
    </location>
</feature>
<protein>
    <submittedName>
        <fullName evidence="2">Prokaryotic membrane lipoprotein lipid attachment site profile</fullName>
    </submittedName>
</protein>
<feature type="transmembrane region" description="Helical" evidence="1">
    <location>
        <begin position="12"/>
        <end position="36"/>
    </location>
</feature>
<dbReference type="AlphaFoldDB" id="A0A2K8SNI0"/>
<keyword evidence="1" id="KW-0812">Transmembrane</keyword>
<gene>
    <name evidence="2" type="ORF">COO91_02910</name>
</gene>
<dbReference type="Proteomes" id="UP000232003">
    <property type="component" value="Chromosome"/>
</dbReference>
<keyword evidence="1" id="KW-0472">Membrane</keyword>
<keyword evidence="1" id="KW-1133">Transmembrane helix</keyword>
<evidence type="ECO:0000256" key="1">
    <source>
        <dbReference type="SAM" id="Phobius"/>
    </source>
</evidence>
<proteinExistence type="predicted"/>
<dbReference type="KEGG" id="nfl:COO91_02910"/>
<keyword evidence="2" id="KW-0449">Lipoprotein</keyword>
<evidence type="ECO:0000313" key="3">
    <source>
        <dbReference type="Proteomes" id="UP000232003"/>
    </source>
</evidence>
<feature type="transmembrane region" description="Helical" evidence="1">
    <location>
        <begin position="48"/>
        <end position="68"/>
    </location>
</feature>
<organism evidence="2 3">
    <name type="scientific">Nostoc flagelliforme CCNUN1</name>
    <dbReference type="NCBI Taxonomy" id="2038116"/>
    <lineage>
        <taxon>Bacteria</taxon>
        <taxon>Bacillati</taxon>
        <taxon>Cyanobacteriota</taxon>
        <taxon>Cyanophyceae</taxon>
        <taxon>Nostocales</taxon>
        <taxon>Nostocaceae</taxon>
        <taxon>Nostoc</taxon>
    </lineage>
</organism>
<accession>A0A2K8SNI0</accession>
<feature type="transmembrane region" description="Helical" evidence="1">
    <location>
        <begin position="112"/>
        <end position="129"/>
    </location>
</feature>
<name>A0A2K8SNI0_9NOSO</name>
<keyword evidence="3" id="KW-1185">Reference proteome</keyword>
<reference evidence="2 3" key="1">
    <citation type="submission" date="2017-11" db="EMBL/GenBank/DDBJ databases">
        <title>Complete genome of a free-living desiccation-tolerant cyanobacterium and its photosynthetic adaptation to extreme terrestrial habitat.</title>
        <authorList>
            <person name="Shang J."/>
        </authorList>
    </citation>
    <scope>NUCLEOTIDE SEQUENCE [LARGE SCALE GENOMIC DNA]</scope>
    <source>
        <strain evidence="2 3">CCNUN1</strain>
    </source>
</reference>
<sequence length="138" mass="15255">MYGNKIYTKVGKLYSIAYLGWVALACAGSAIIWIMIARNNTAGSEIALTPVFFLAIAVLVAVSTIVGICQEKMWAKWITIAIYSWYIFSIIQAIINVYLSQKLVINITSFKSIHLIALIFPVLGIILLLQKPKTNVSS</sequence>
<dbReference type="PROSITE" id="PS51257">
    <property type="entry name" value="PROKAR_LIPOPROTEIN"/>
    <property type="match status" value="1"/>
</dbReference>
<evidence type="ECO:0000313" key="2">
    <source>
        <dbReference type="EMBL" id="AUB36981.1"/>
    </source>
</evidence>